<evidence type="ECO:0000313" key="18">
    <source>
        <dbReference type="EMBL" id="TDP71518.1"/>
    </source>
</evidence>
<evidence type="ECO:0000256" key="11">
    <source>
        <dbReference type="ARBA" id="ARBA00023136"/>
    </source>
</evidence>
<feature type="domain" description="Polysaccharide export protein N-terminal" evidence="16">
    <location>
        <begin position="56"/>
        <end position="126"/>
    </location>
</feature>
<organism evidence="18 19">
    <name type="scientific">Roseateles toxinivorans</name>
    <dbReference type="NCBI Taxonomy" id="270368"/>
    <lineage>
        <taxon>Bacteria</taxon>
        <taxon>Pseudomonadati</taxon>
        <taxon>Pseudomonadota</taxon>
        <taxon>Betaproteobacteria</taxon>
        <taxon>Burkholderiales</taxon>
        <taxon>Sphaerotilaceae</taxon>
        <taxon>Roseateles</taxon>
    </lineage>
</organism>
<dbReference type="InterPro" id="IPR003715">
    <property type="entry name" value="Poly_export_N"/>
</dbReference>
<dbReference type="PANTHER" id="PTHR33619">
    <property type="entry name" value="POLYSACCHARIDE EXPORT PROTEIN GFCE-RELATED"/>
    <property type="match status" value="1"/>
</dbReference>
<evidence type="ECO:0000256" key="8">
    <source>
        <dbReference type="ARBA" id="ARBA00023047"/>
    </source>
</evidence>
<name>A0A4R6QPG0_9BURK</name>
<feature type="domain" description="SLBB" evidence="17">
    <location>
        <begin position="133"/>
        <end position="214"/>
    </location>
</feature>
<dbReference type="OrthoDB" id="9815244at2"/>
<keyword evidence="10" id="KW-0626">Porin</keyword>
<keyword evidence="7 15" id="KW-0732">Signal</keyword>
<keyword evidence="12" id="KW-0564">Palmitate</keyword>
<keyword evidence="13" id="KW-0998">Cell outer membrane</keyword>
<evidence type="ECO:0000256" key="10">
    <source>
        <dbReference type="ARBA" id="ARBA00023114"/>
    </source>
</evidence>
<dbReference type="InterPro" id="IPR049712">
    <property type="entry name" value="Poly_export"/>
</dbReference>
<dbReference type="InterPro" id="IPR054765">
    <property type="entry name" value="SLBB_dom"/>
</dbReference>
<dbReference type="Proteomes" id="UP000295361">
    <property type="component" value="Unassembled WGS sequence"/>
</dbReference>
<comment type="subcellular location">
    <subcellularLocation>
        <location evidence="1">Cell outer membrane</location>
        <topology evidence="1">Multi-pass membrane protein</topology>
    </subcellularLocation>
</comment>
<evidence type="ECO:0000256" key="13">
    <source>
        <dbReference type="ARBA" id="ARBA00023237"/>
    </source>
</evidence>
<feature type="chain" id="PRO_5020444593" evidence="15">
    <location>
        <begin position="22"/>
        <end position="258"/>
    </location>
</feature>
<dbReference type="Gene3D" id="3.10.560.10">
    <property type="entry name" value="Outer membrane lipoprotein wza domain like"/>
    <property type="match status" value="1"/>
</dbReference>
<dbReference type="RefSeq" id="WP_133701291.1">
    <property type="nucleotide sequence ID" value="NZ_SNXS01000003.1"/>
</dbReference>
<reference evidence="18 19" key="1">
    <citation type="submission" date="2019-03" db="EMBL/GenBank/DDBJ databases">
        <title>Genomic Encyclopedia of Type Strains, Phase IV (KMG-IV): sequencing the most valuable type-strain genomes for metagenomic binning, comparative biology and taxonomic classification.</title>
        <authorList>
            <person name="Goeker M."/>
        </authorList>
    </citation>
    <scope>NUCLEOTIDE SEQUENCE [LARGE SCALE GENOMIC DNA]</scope>
    <source>
        <strain evidence="18 19">DSM 16998</strain>
    </source>
</reference>
<evidence type="ECO:0000256" key="9">
    <source>
        <dbReference type="ARBA" id="ARBA00023065"/>
    </source>
</evidence>
<evidence type="ECO:0000313" key="19">
    <source>
        <dbReference type="Proteomes" id="UP000295361"/>
    </source>
</evidence>
<keyword evidence="19" id="KW-1185">Reference proteome</keyword>
<dbReference type="EMBL" id="SNXS01000003">
    <property type="protein sequence ID" value="TDP71518.1"/>
    <property type="molecule type" value="Genomic_DNA"/>
</dbReference>
<dbReference type="GO" id="GO:0015159">
    <property type="term" value="F:polysaccharide transmembrane transporter activity"/>
    <property type="evidence" value="ECO:0007669"/>
    <property type="project" value="InterPro"/>
</dbReference>
<dbReference type="PANTHER" id="PTHR33619:SF3">
    <property type="entry name" value="POLYSACCHARIDE EXPORT PROTEIN GFCE-RELATED"/>
    <property type="match status" value="1"/>
</dbReference>
<feature type="signal peptide" evidence="15">
    <location>
        <begin position="1"/>
        <end position="21"/>
    </location>
</feature>
<dbReference type="GO" id="GO:0046930">
    <property type="term" value="C:pore complex"/>
    <property type="evidence" value="ECO:0007669"/>
    <property type="project" value="UniProtKB-KW"/>
</dbReference>
<dbReference type="AlphaFoldDB" id="A0A4R6QPG0"/>
<keyword evidence="9" id="KW-0406">Ion transport</keyword>
<evidence type="ECO:0000256" key="6">
    <source>
        <dbReference type="ARBA" id="ARBA00022692"/>
    </source>
</evidence>
<evidence type="ECO:0000256" key="1">
    <source>
        <dbReference type="ARBA" id="ARBA00004571"/>
    </source>
</evidence>
<evidence type="ECO:0000256" key="15">
    <source>
        <dbReference type="SAM" id="SignalP"/>
    </source>
</evidence>
<protein>
    <submittedName>
        <fullName evidence="18">Protein involved in polysaccharide export with SLBB domain</fullName>
    </submittedName>
</protein>
<keyword evidence="11" id="KW-0472">Membrane</keyword>
<dbReference type="Pfam" id="PF02563">
    <property type="entry name" value="Poly_export"/>
    <property type="match status" value="1"/>
</dbReference>
<dbReference type="GO" id="GO:0006811">
    <property type="term" value="P:monoatomic ion transport"/>
    <property type="evidence" value="ECO:0007669"/>
    <property type="project" value="UniProtKB-KW"/>
</dbReference>
<dbReference type="Gene3D" id="3.30.1950.10">
    <property type="entry name" value="wza like domain"/>
    <property type="match status" value="1"/>
</dbReference>
<keyword evidence="8" id="KW-0625">Polysaccharide transport</keyword>
<dbReference type="InParanoid" id="A0A4R6QPG0"/>
<dbReference type="GO" id="GO:0009279">
    <property type="term" value="C:cell outer membrane"/>
    <property type="evidence" value="ECO:0007669"/>
    <property type="project" value="UniProtKB-SubCell"/>
</dbReference>
<keyword evidence="14" id="KW-0449">Lipoprotein</keyword>
<keyword evidence="5" id="KW-0762">Sugar transport</keyword>
<evidence type="ECO:0000256" key="3">
    <source>
        <dbReference type="ARBA" id="ARBA00022448"/>
    </source>
</evidence>
<keyword evidence="3" id="KW-0813">Transport</keyword>
<gene>
    <name evidence="18" type="ORF">DES47_103499</name>
</gene>
<keyword evidence="4" id="KW-1134">Transmembrane beta strand</keyword>
<evidence type="ECO:0000256" key="12">
    <source>
        <dbReference type="ARBA" id="ARBA00023139"/>
    </source>
</evidence>
<evidence type="ECO:0000259" key="16">
    <source>
        <dbReference type="Pfam" id="PF02563"/>
    </source>
</evidence>
<evidence type="ECO:0000259" key="17">
    <source>
        <dbReference type="Pfam" id="PF22461"/>
    </source>
</evidence>
<evidence type="ECO:0000256" key="7">
    <source>
        <dbReference type="ARBA" id="ARBA00022729"/>
    </source>
</evidence>
<accession>A0A4R6QPG0</accession>
<comment type="similarity">
    <text evidence="2">Belongs to the BexD/CtrA/VexA family.</text>
</comment>
<proteinExistence type="inferred from homology"/>
<comment type="caution">
    <text evidence="18">The sequence shown here is derived from an EMBL/GenBank/DDBJ whole genome shotgun (WGS) entry which is preliminary data.</text>
</comment>
<evidence type="ECO:0000256" key="5">
    <source>
        <dbReference type="ARBA" id="ARBA00022597"/>
    </source>
</evidence>
<evidence type="ECO:0000256" key="2">
    <source>
        <dbReference type="ARBA" id="ARBA00009450"/>
    </source>
</evidence>
<sequence length="258" mass="28198">MTQHPSSIIAALLLSAASLLAGCVTTAQNVGQRAIPAATYMAQDSDGKKIEGGSLSYQLQPGDQIDIKFYYNPELNEQALVGPDGRIALQLIGELNVSGLSTQALSDELTKRYGKTLRQPQATVILRKYALARVFVSGEVNAPSAHALDAGPITALQAIVQSGGFRKGAERSNVVVLRNSASGQPVFIKLDMQGHLEQAVQADILLRPYDIVFVPQKRIAEVAEFFEEYINKIVPLYRNMGFYFNYDLRDKVEVRTSP</sequence>
<evidence type="ECO:0000256" key="14">
    <source>
        <dbReference type="ARBA" id="ARBA00023288"/>
    </source>
</evidence>
<keyword evidence="6" id="KW-0812">Transmembrane</keyword>
<dbReference type="GO" id="GO:0015288">
    <property type="term" value="F:porin activity"/>
    <property type="evidence" value="ECO:0007669"/>
    <property type="project" value="UniProtKB-KW"/>
</dbReference>
<evidence type="ECO:0000256" key="4">
    <source>
        <dbReference type="ARBA" id="ARBA00022452"/>
    </source>
</evidence>
<dbReference type="Pfam" id="PF22461">
    <property type="entry name" value="SLBB_2"/>
    <property type="match status" value="1"/>
</dbReference>